<gene>
    <name evidence="5" type="ORF">SAMN03080606_03010</name>
</gene>
<accession>A0A1G5JS03</accession>
<dbReference type="GO" id="GO:0006730">
    <property type="term" value="P:one-carbon metabolic process"/>
    <property type="evidence" value="ECO:0007669"/>
    <property type="project" value="UniProtKB-KW"/>
</dbReference>
<proteinExistence type="predicted"/>
<evidence type="ECO:0000256" key="2">
    <source>
        <dbReference type="ARBA" id="ARBA00022598"/>
    </source>
</evidence>
<dbReference type="AlphaFoldDB" id="A0A1G5JS03"/>
<dbReference type="STRING" id="1120976.SAMN03080606_03010"/>
<dbReference type="Pfam" id="PF01268">
    <property type="entry name" value="FTHFS"/>
    <property type="match status" value="1"/>
</dbReference>
<sequence>MSDVWANGGTGGTEMAYKVVEVAEGKSNKFKTLYDENESIKGKIIKIATEIYGADGVDFSKTA</sequence>
<dbReference type="GO" id="GO:0004329">
    <property type="term" value="F:formate-tetrahydrofolate ligase activity"/>
    <property type="evidence" value="ECO:0007669"/>
    <property type="project" value="InterPro"/>
</dbReference>
<evidence type="ECO:0000313" key="5">
    <source>
        <dbReference type="EMBL" id="SCY91117.1"/>
    </source>
</evidence>
<dbReference type="GO" id="GO:0005524">
    <property type="term" value="F:ATP binding"/>
    <property type="evidence" value="ECO:0007669"/>
    <property type="project" value="UniProtKB-KW"/>
</dbReference>
<reference evidence="5 6" key="1">
    <citation type="submission" date="2016-10" db="EMBL/GenBank/DDBJ databases">
        <authorList>
            <person name="de Groot N.N."/>
        </authorList>
    </citation>
    <scope>NUCLEOTIDE SEQUENCE [LARGE SCALE GENOMIC DNA]</scope>
    <source>
        <strain evidence="5 6">DSM 18978</strain>
    </source>
</reference>
<keyword evidence="3" id="KW-0547">Nucleotide-binding</keyword>
<protein>
    <submittedName>
        <fullName evidence="5">Formate--tetrahydrofolate ligase</fullName>
    </submittedName>
</protein>
<dbReference type="Proteomes" id="UP000198636">
    <property type="component" value="Unassembled WGS sequence"/>
</dbReference>
<evidence type="ECO:0000256" key="1">
    <source>
        <dbReference type="ARBA" id="ARBA00022563"/>
    </source>
</evidence>
<dbReference type="InterPro" id="IPR000559">
    <property type="entry name" value="Formate_THF_ligase"/>
</dbReference>
<dbReference type="EMBL" id="FMUS01000021">
    <property type="protein sequence ID" value="SCY91117.1"/>
    <property type="molecule type" value="Genomic_DNA"/>
</dbReference>
<organism evidence="5 6">
    <name type="scientific">Alkaliphilus peptidifermentans DSM 18978</name>
    <dbReference type="NCBI Taxonomy" id="1120976"/>
    <lineage>
        <taxon>Bacteria</taxon>
        <taxon>Bacillati</taxon>
        <taxon>Bacillota</taxon>
        <taxon>Clostridia</taxon>
        <taxon>Peptostreptococcales</taxon>
        <taxon>Natronincolaceae</taxon>
        <taxon>Alkaliphilus</taxon>
    </lineage>
</organism>
<evidence type="ECO:0000256" key="3">
    <source>
        <dbReference type="ARBA" id="ARBA00022741"/>
    </source>
</evidence>
<dbReference type="InterPro" id="IPR027417">
    <property type="entry name" value="P-loop_NTPase"/>
</dbReference>
<keyword evidence="4" id="KW-0067">ATP-binding</keyword>
<evidence type="ECO:0000256" key="4">
    <source>
        <dbReference type="ARBA" id="ARBA00022840"/>
    </source>
</evidence>
<keyword evidence="6" id="KW-1185">Reference proteome</keyword>
<dbReference type="SUPFAM" id="SSF52540">
    <property type="entry name" value="P-loop containing nucleoside triphosphate hydrolases"/>
    <property type="match status" value="1"/>
</dbReference>
<keyword evidence="2 5" id="KW-0436">Ligase</keyword>
<dbReference type="Gene3D" id="3.40.50.300">
    <property type="entry name" value="P-loop containing nucleotide triphosphate hydrolases"/>
    <property type="match status" value="1"/>
</dbReference>
<evidence type="ECO:0000313" key="6">
    <source>
        <dbReference type="Proteomes" id="UP000198636"/>
    </source>
</evidence>
<keyword evidence="1" id="KW-0554">One-carbon metabolism</keyword>
<name>A0A1G5JS03_9FIRM</name>